<keyword evidence="2" id="KW-1185">Reference proteome</keyword>
<proteinExistence type="predicted"/>
<protein>
    <submittedName>
        <fullName evidence="1">Uncharacterized protein</fullName>
    </submittedName>
</protein>
<accession>A0A1W6SSN9</accession>
<reference evidence="1 2" key="1">
    <citation type="journal article" date="2015" name="Int. J. Syst. Evol. Microbiol.">
        <title>Nitrosospira lacus sp. nov., a psychrotolerant, ammonia-oxidizing bacterium from sandy lake sediment.</title>
        <authorList>
            <person name="Urakawa H."/>
            <person name="Garcia J.C."/>
            <person name="Nielsen J.L."/>
            <person name="Le V.Q."/>
            <person name="Kozlowski J.A."/>
            <person name="Stein L.Y."/>
            <person name="Lim C.K."/>
            <person name="Pommerening-Roser A."/>
            <person name="Martens-Habbena W."/>
            <person name="Stahl D.A."/>
            <person name="Klotz M.G."/>
        </authorList>
    </citation>
    <scope>NUCLEOTIDE SEQUENCE [LARGE SCALE GENOMIC DNA]</scope>
    <source>
        <strain evidence="1 2">APG3</strain>
    </source>
</reference>
<sequence>MRSWIKSSQEVSEELAGALKEMLDSGEPLLFQHVDEDGKVTSEADPKRQRAFLDSREVMKNHKSESLLRALAKGKQSRTKK</sequence>
<dbReference type="EMBL" id="CP021106">
    <property type="protein sequence ID" value="ARO88830.1"/>
    <property type="molecule type" value="Genomic_DNA"/>
</dbReference>
<dbReference type="AlphaFoldDB" id="A0A1W6SSN9"/>
<organism evidence="1 2">
    <name type="scientific">Nitrosospira lacus</name>
    <dbReference type="NCBI Taxonomy" id="1288494"/>
    <lineage>
        <taxon>Bacteria</taxon>
        <taxon>Pseudomonadati</taxon>
        <taxon>Pseudomonadota</taxon>
        <taxon>Betaproteobacteria</taxon>
        <taxon>Nitrosomonadales</taxon>
        <taxon>Nitrosomonadaceae</taxon>
        <taxon>Nitrosospira</taxon>
    </lineage>
</organism>
<name>A0A1W6SSN9_9PROT</name>
<evidence type="ECO:0000313" key="2">
    <source>
        <dbReference type="Proteomes" id="UP000012179"/>
    </source>
</evidence>
<dbReference type="KEGG" id="nlc:EBAPG3_014210"/>
<dbReference type="Proteomes" id="UP000012179">
    <property type="component" value="Chromosome"/>
</dbReference>
<evidence type="ECO:0000313" key="1">
    <source>
        <dbReference type="EMBL" id="ARO88830.1"/>
    </source>
</evidence>
<gene>
    <name evidence="1" type="ORF">EBAPG3_014210</name>
</gene>